<reference evidence="2" key="1">
    <citation type="journal article" date="2015" name="PLoS Genet.">
        <title>The dynamic genome and transcriptome of the human fungal pathogen Blastomyces and close relative Emmonsia.</title>
        <authorList>
            <person name="Munoz J.F."/>
            <person name="Gauthier G.M."/>
            <person name="Desjardins C.A."/>
            <person name="Gallo J.E."/>
            <person name="Holder J."/>
            <person name="Sullivan T.D."/>
            <person name="Marty A.J."/>
            <person name="Carmen J.C."/>
            <person name="Chen Z."/>
            <person name="Ding L."/>
            <person name="Gujja S."/>
            <person name="Magrini V."/>
            <person name="Misas E."/>
            <person name="Mitreva M."/>
            <person name="Priest M."/>
            <person name="Saif S."/>
            <person name="Whiston E.A."/>
            <person name="Young S."/>
            <person name="Zeng Q."/>
            <person name="Goldman W.E."/>
            <person name="Mardis E.R."/>
            <person name="Taylor J.W."/>
            <person name="McEwen J.G."/>
            <person name="Clay O.K."/>
            <person name="Klein B.S."/>
            <person name="Cuomo C.A."/>
        </authorList>
    </citation>
    <scope>NUCLEOTIDE SEQUENCE [LARGE SCALE GENOMIC DNA]</scope>
    <source>
        <strain evidence="2">UAMH 139</strain>
    </source>
</reference>
<organism evidence="1 2">
    <name type="scientific">Blastomyces silverae</name>
    <dbReference type="NCBI Taxonomy" id="2060906"/>
    <lineage>
        <taxon>Eukaryota</taxon>
        <taxon>Fungi</taxon>
        <taxon>Dikarya</taxon>
        <taxon>Ascomycota</taxon>
        <taxon>Pezizomycotina</taxon>
        <taxon>Eurotiomycetes</taxon>
        <taxon>Eurotiomycetidae</taxon>
        <taxon>Onygenales</taxon>
        <taxon>Ajellomycetaceae</taxon>
        <taxon>Blastomyces</taxon>
    </lineage>
</organism>
<protein>
    <submittedName>
        <fullName evidence="1">Uncharacterized protein</fullName>
    </submittedName>
</protein>
<dbReference type="AlphaFoldDB" id="A0A0H1B7U7"/>
<dbReference type="EMBL" id="LDEV01002807">
    <property type="protein sequence ID" value="KLJ07519.1"/>
    <property type="molecule type" value="Genomic_DNA"/>
</dbReference>
<proteinExistence type="predicted"/>
<evidence type="ECO:0000313" key="1">
    <source>
        <dbReference type="EMBL" id="KLJ07519.1"/>
    </source>
</evidence>
<gene>
    <name evidence="1" type="ORF">EMPG_17002</name>
</gene>
<keyword evidence="2" id="KW-1185">Reference proteome</keyword>
<accession>A0A0H1B7U7</accession>
<comment type="caution">
    <text evidence="1">The sequence shown here is derived from an EMBL/GenBank/DDBJ whole genome shotgun (WGS) entry which is preliminary data.</text>
</comment>
<dbReference type="Proteomes" id="UP000053573">
    <property type="component" value="Unassembled WGS sequence"/>
</dbReference>
<evidence type="ECO:0000313" key="2">
    <source>
        <dbReference type="Proteomes" id="UP000053573"/>
    </source>
</evidence>
<name>A0A0H1B7U7_9EURO</name>
<sequence length="70" mass="8080">MGVWIRTSKRTIYTIKGNLLCLENPHRCADIVPTHDAQSHGLPVTSWELLTRLHQMYRWVHQHPPGSGHT</sequence>